<proteinExistence type="inferred from homology"/>
<feature type="transmembrane region" description="Helical" evidence="7">
    <location>
        <begin position="44"/>
        <end position="69"/>
    </location>
</feature>
<dbReference type="InterPro" id="IPR049326">
    <property type="entry name" value="Rhodopsin_dom_fungi"/>
</dbReference>
<evidence type="ECO:0000259" key="8">
    <source>
        <dbReference type="Pfam" id="PF20684"/>
    </source>
</evidence>
<reference evidence="9 10" key="1">
    <citation type="submission" date="2024-01" db="EMBL/GenBank/DDBJ databases">
        <authorList>
            <person name="Allen C."/>
            <person name="Tagirdzhanova G."/>
        </authorList>
    </citation>
    <scope>NUCLEOTIDE SEQUENCE [LARGE SCALE GENOMIC DNA]</scope>
</reference>
<dbReference type="EMBL" id="CAWUHB010000059">
    <property type="protein sequence ID" value="CAK7231665.1"/>
    <property type="molecule type" value="Genomic_DNA"/>
</dbReference>
<evidence type="ECO:0000256" key="6">
    <source>
        <dbReference type="SAM" id="MobiDB-lite"/>
    </source>
</evidence>
<keyword evidence="4 7" id="KW-0472">Membrane</keyword>
<feature type="transmembrane region" description="Helical" evidence="7">
    <location>
        <begin position="205"/>
        <end position="227"/>
    </location>
</feature>
<name>A0ABP0CKS5_9PEZI</name>
<comment type="subcellular location">
    <subcellularLocation>
        <location evidence="1">Membrane</location>
        <topology evidence="1">Multi-pass membrane protein</topology>
    </subcellularLocation>
</comment>
<sequence length="339" mass="37607">MVAVETDAPRIVVSLSIMTGVAFVFMVLRFFCKVRFHKKFGIDDHMLAAAWVCLVAYAALTITSTNYGIGLHINLISRTDLVTALRLLYVGRFIAIIALAISKTSFAVTLLNLAMTAWQRYVLWFIIVSLNVVMWFSAFSLFIQCNPIDKAWDLNATGTCWDPKVQVNIGISAGAYSAFMDFLLALFPSFLIWNLQMKKTEKYAVTLAMSLGVFAGITAIIKTYFISGSQRSKDFTFTTANLLIWSGAETAVTIIAASLPFLRLLLKQANSKSKSTSRPETYYLENMTRPAGPSGGVNMTRASRPPPEDRDDESEKSILGETKRGQLRIERGQVKIGFA</sequence>
<keyword evidence="10" id="KW-1185">Reference proteome</keyword>
<comment type="caution">
    <text evidence="9">The sequence shown here is derived from an EMBL/GenBank/DDBJ whole genome shotgun (WGS) entry which is preliminary data.</text>
</comment>
<feature type="transmembrane region" description="Helical" evidence="7">
    <location>
        <begin position="173"/>
        <end position="193"/>
    </location>
</feature>
<dbReference type="InterPro" id="IPR052337">
    <property type="entry name" value="SAT4-like"/>
</dbReference>
<gene>
    <name evidence="9" type="ORF">SCUCBS95973_007995</name>
</gene>
<evidence type="ECO:0000256" key="5">
    <source>
        <dbReference type="ARBA" id="ARBA00038359"/>
    </source>
</evidence>
<dbReference type="Pfam" id="PF20684">
    <property type="entry name" value="Fung_rhodopsin"/>
    <property type="match status" value="1"/>
</dbReference>
<feature type="region of interest" description="Disordered" evidence="6">
    <location>
        <begin position="277"/>
        <end position="324"/>
    </location>
</feature>
<feature type="transmembrane region" description="Helical" evidence="7">
    <location>
        <begin position="242"/>
        <end position="266"/>
    </location>
</feature>
<evidence type="ECO:0000313" key="9">
    <source>
        <dbReference type="EMBL" id="CAK7231665.1"/>
    </source>
</evidence>
<dbReference type="Proteomes" id="UP001642405">
    <property type="component" value="Unassembled WGS sequence"/>
</dbReference>
<feature type="domain" description="Rhodopsin" evidence="8">
    <location>
        <begin position="28"/>
        <end position="267"/>
    </location>
</feature>
<keyword evidence="3 7" id="KW-1133">Transmembrane helix</keyword>
<comment type="similarity">
    <text evidence="5">Belongs to the SAT4 family.</text>
</comment>
<accession>A0ABP0CKS5</accession>
<keyword evidence="2 7" id="KW-0812">Transmembrane</keyword>
<feature type="transmembrane region" description="Helical" evidence="7">
    <location>
        <begin position="89"/>
        <end position="114"/>
    </location>
</feature>
<protein>
    <recommendedName>
        <fullName evidence="8">Rhodopsin domain-containing protein</fullName>
    </recommendedName>
</protein>
<evidence type="ECO:0000256" key="4">
    <source>
        <dbReference type="ARBA" id="ARBA00023136"/>
    </source>
</evidence>
<dbReference type="PANTHER" id="PTHR33048:SF42">
    <property type="entry name" value="INTEGRAL MEMBRANE PROTEIN"/>
    <property type="match status" value="1"/>
</dbReference>
<feature type="compositionally biased region" description="Basic and acidic residues" evidence="6">
    <location>
        <begin position="313"/>
        <end position="324"/>
    </location>
</feature>
<organism evidence="9 10">
    <name type="scientific">Sporothrix curviconia</name>
    <dbReference type="NCBI Taxonomy" id="1260050"/>
    <lineage>
        <taxon>Eukaryota</taxon>
        <taxon>Fungi</taxon>
        <taxon>Dikarya</taxon>
        <taxon>Ascomycota</taxon>
        <taxon>Pezizomycotina</taxon>
        <taxon>Sordariomycetes</taxon>
        <taxon>Sordariomycetidae</taxon>
        <taxon>Ophiostomatales</taxon>
        <taxon>Ophiostomataceae</taxon>
        <taxon>Sporothrix</taxon>
    </lineage>
</organism>
<feature type="transmembrane region" description="Helical" evidence="7">
    <location>
        <begin position="12"/>
        <end position="32"/>
    </location>
</feature>
<dbReference type="PANTHER" id="PTHR33048">
    <property type="entry name" value="PTH11-LIKE INTEGRAL MEMBRANE PROTEIN (AFU_ORTHOLOGUE AFUA_5G11245)"/>
    <property type="match status" value="1"/>
</dbReference>
<evidence type="ECO:0000256" key="2">
    <source>
        <dbReference type="ARBA" id="ARBA00022692"/>
    </source>
</evidence>
<evidence type="ECO:0000256" key="3">
    <source>
        <dbReference type="ARBA" id="ARBA00022989"/>
    </source>
</evidence>
<evidence type="ECO:0000313" key="10">
    <source>
        <dbReference type="Proteomes" id="UP001642405"/>
    </source>
</evidence>
<evidence type="ECO:0000256" key="7">
    <source>
        <dbReference type="SAM" id="Phobius"/>
    </source>
</evidence>
<feature type="transmembrane region" description="Helical" evidence="7">
    <location>
        <begin position="121"/>
        <end position="143"/>
    </location>
</feature>
<evidence type="ECO:0000256" key="1">
    <source>
        <dbReference type="ARBA" id="ARBA00004141"/>
    </source>
</evidence>